<dbReference type="PANTHER" id="PTHR13385">
    <property type="entry name" value="AUTOPHAGY PROTEIN 12"/>
    <property type="match status" value="1"/>
</dbReference>
<dbReference type="InterPro" id="IPR007242">
    <property type="entry name" value="Atg12"/>
</dbReference>
<comment type="subunit">
    <text evidence="4">Forms a conjugate with ATG5.</text>
</comment>
<evidence type="ECO:0000256" key="3">
    <source>
        <dbReference type="ARBA" id="ARBA00023006"/>
    </source>
</evidence>
<dbReference type="GO" id="GO:0000422">
    <property type="term" value="P:autophagy of mitochondrion"/>
    <property type="evidence" value="ECO:0007669"/>
    <property type="project" value="TreeGrafter"/>
</dbReference>
<keyword evidence="1 4" id="KW-1017">Isopeptide bond</keyword>
<dbReference type="GO" id="GO:0034727">
    <property type="term" value="P:piecemeal microautophagy of the nucleus"/>
    <property type="evidence" value="ECO:0007669"/>
    <property type="project" value="TreeGrafter"/>
</dbReference>
<keyword evidence="3 4" id="KW-0072">Autophagy</keyword>
<dbReference type="Pfam" id="PF04110">
    <property type="entry name" value="APG12"/>
    <property type="match status" value="1"/>
</dbReference>
<proteinExistence type="inferred from homology"/>
<dbReference type="AlphaFoldDB" id="A0A835ZER3"/>
<comment type="caution">
    <text evidence="5">The sequence shown here is derived from an EMBL/GenBank/DDBJ whole genome shotgun (WGS) entry which is preliminary data.</text>
</comment>
<evidence type="ECO:0000313" key="5">
    <source>
        <dbReference type="EMBL" id="KAG5192426.1"/>
    </source>
</evidence>
<dbReference type="OrthoDB" id="10003551at2759"/>
<dbReference type="GO" id="GO:0019776">
    <property type="term" value="F:Atg8-family ligase activity"/>
    <property type="evidence" value="ECO:0007669"/>
    <property type="project" value="TreeGrafter"/>
</dbReference>
<dbReference type="GO" id="GO:0034274">
    <property type="term" value="C:Atg12-Atg5-Atg16 complex"/>
    <property type="evidence" value="ECO:0007669"/>
    <property type="project" value="TreeGrafter"/>
</dbReference>
<feature type="non-terminal residue" evidence="5">
    <location>
        <position position="86"/>
    </location>
</feature>
<accession>A0A835ZER3</accession>
<keyword evidence="2 4" id="KW-0833">Ubl conjugation pathway</keyword>
<name>A0A835ZER3_9STRA</name>
<dbReference type="InterPro" id="IPR029071">
    <property type="entry name" value="Ubiquitin-like_domsf"/>
</dbReference>
<keyword evidence="6" id="KW-1185">Reference proteome</keyword>
<dbReference type="GO" id="GO:0034045">
    <property type="term" value="C:phagophore assembly site membrane"/>
    <property type="evidence" value="ECO:0007669"/>
    <property type="project" value="TreeGrafter"/>
</dbReference>
<protein>
    <recommendedName>
        <fullName evidence="4">Ubiquitin-like protein ATG12</fullName>
    </recommendedName>
</protein>
<sequence length="86" mass="9665">VRIHFMPISNAPILRQTKFRVPGSWTFQDLQASLRTQLKLPSSTPLFVYCNSAFCPSPDQILIELFLCFGTGGELVINYSLSEAWG</sequence>
<dbReference type="Proteomes" id="UP000664859">
    <property type="component" value="Unassembled WGS sequence"/>
</dbReference>
<dbReference type="GO" id="GO:0000421">
    <property type="term" value="C:autophagosome membrane"/>
    <property type="evidence" value="ECO:0007669"/>
    <property type="project" value="TreeGrafter"/>
</dbReference>
<dbReference type="GO" id="GO:0000045">
    <property type="term" value="P:autophagosome assembly"/>
    <property type="evidence" value="ECO:0007669"/>
    <property type="project" value="InterPro"/>
</dbReference>
<dbReference type="EMBL" id="JAFCMP010000006">
    <property type="protein sequence ID" value="KAG5192426.1"/>
    <property type="molecule type" value="Genomic_DNA"/>
</dbReference>
<dbReference type="CDD" id="cd01612">
    <property type="entry name" value="Ubl_ATG12"/>
    <property type="match status" value="1"/>
</dbReference>
<evidence type="ECO:0000256" key="2">
    <source>
        <dbReference type="ARBA" id="ARBA00022786"/>
    </source>
</evidence>
<dbReference type="GO" id="GO:0097352">
    <property type="term" value="P:autophagosome maturation"/>
    <property type="evidence" value="ECO:0007669"/>
    <property type="project" value="TreeGrafter"/>
</dbReference>
<comment type="similarity">
    <text evidence="4">Belongs to the ATG12 family.</text>
</comment>
<organism evidence="5 6">
    <name type="scientific">Tribonema minus</name>
    <dbReference type="NCBI Taxonomy" id="303371"/>
    <lineage>
        <taxon>Eukaryota</taxon>
        <taxon>Sar</taxon>
        <taxon>Stramenopiles</taxon>
        <taxon>Ochrophyta</taxon>
        <taxon>PX clade</taxon>
        <taxon>Xanthophyceae</taxon>
        <taxon>Tribonematales</taxon>
        <taxon>Tribonemataceae</taxon>
        <taxon>Tribonema</taxon>
    </lineage>
</organism>
<dbReference type="PANTHER" id="PTHR13385:SF0">
    <property type="entry name" value="UBIQUITIN-LIKE PROTEIN ATG12"/>
    <property type="match status" value="1"/>
</dbReference>
<gene>
    <name evidence="5" type="ORF">JKP88DRAFT_173487</name>
</gene>
<evidence type="ECO:0000313" key="6">
    <source>
        <dbReference type="Proteomes" id="UP000664859"/>
    </source>
</evidence>
<reference evidence="5" key="1">
    <citation type="submission" date="2021-02" db="EMBL/GenBank/DDBJ databases">
        <title>First Annotated Genome of the Yellow-green Alga Tribonema minus.</title>
        <authorList>
            <person name="Mahan K.M."/>
        </authorList>
    </citation>
    <scope>NUCLEOTIDE SEQUENCE</scope>
    <source>
        <strain evidence="5">UTEX B ZZ1240</strain>
    </source>
</reference>
<dbReference type="GO" id="GO:0061723">
    <property type="term" value="P:glycophagy"/>
    <property type="evidence" value="ECO:0007669"/>
    <property type="project" value="TreeGrafter"/>
</dbReference>
<evidence type="ECO:0000256" key="4">
    <source>
        <dbReference type="RuleBase" id="RU361201"/>
    </source>
</evidence>
<dbReference type="Gene3D" id="3.10.20.90">
    <property type="entry name" value="Phosphatidylinositol 3-kinase Catalytic Subunit, Chain A, domain 1"/>
    <property type="match status" value="1"/>
</dbReference>
<dbReference type="SUPFAM" id="SSF54236">
    <property type="entry name" value="Ubiquitin-like"/>
    <property type="match status" value="1"/>
</dbReference>
<evidence type="ECO:0000256" key="1">
    <source>
        <dbReference type="ARBA" id="ARBA00022499"/>
    </source>
</evidence>